<dbReference type="Gene3D" id="2.30.110.10">
    <property type="entry name" value="Electron Transport, Fmn-binding Protein, Chain A"/>
    <property type="match status" value="1"/>
</dbReference>
<sequence>MRTPDTSLDPRFSDPDAVPTPWSTAVDALATAQLCWLTTVRRDGRPHVTPLVAVALDDAVHFCSGPAEQKTLNLRHDPHVALLTGSTEWDRGLDVVLEGRAVRTTEQQVLRRLAGAWGEKWDGQWQFDVRDGAFRHADGGEALVFTVTPDRAFAFAKNPFGQTRYVF</sequence>
<dbReference type="InterPro" id="IPR012349">
    <property type="entry name" value="Split_barrel_FMN-bd"/>
</dbReference>
<organism evidence="3 4">
    <name type="scientific">Georgenia wutianyii</name>
    <dbReference type="NCBI Taxonomy" id="2585135"/>
    <lineage>
        <taxon>Bacteria</taxon>
        <taxon>Bacillati</taxon>
        <taxon>Actinomycetota</taxon>
        <taxon>Actinomycetes</taxon>
        <taxon>Micrococcales</taxon>
        <taxon>Bogoriellaceae</taxon>
        <taxon>Georgenia</taxon>
    </lineage>
</organism>
<feature type="domain" description="Pyridoxamine 5'-phosphate oxidase N-terminal" evidence="2">
    <location>
        <begin position="26"/>
        <end position="123"/>
    </location>
</feature>
<dbReference type="InterPro" id="IPR052019">
    <property type="entry name" value="F420H2_bilvrd_red/Heme_oxyg"/>
</dbReference>
<dbReference type="RefSeq" id="WP_139072382.1">
    <property type="nucleotide sequence ID" value="NZ_CP040899.1"/>
</dbReference>
<dbReference type="InterPro" id="IPR011576">
    <property type="entry name" value="Pyridox_Oxase_N"/>
</dbReference>
<evidence type="ECO:0000259" key="2">
    <source>
        <dbReference type="Pfam" id="PF01243"/>
    </source>
</evidence>
<dbReference type="Proteomes" id="UP000313948">
    <property type="component" value="Chromosome"/>
</dbReference>
<dbReference type="EMBL" id="CP040899">
    <property type="protein sequence ID" value="QDB80460.1"/>
    <property type="molecule type" value="Genomic_DNA"/>
</dbReference>
<keyword evidence="1" id="KW-0560">Oxidoreductase</keyword>
<evidence type="ECO:0000256" key="1">
    <source>
        <dbReference type="ARBA" id="ARBA00023002"/>
    </source>
</evidence>
<evidence type="ECO:0000313" key="3">
    <source>
        <dbReference type="EMBL" id="QDB80460.1"/>
    </source>
</evidence>
<accession>A0ABX5VQD7</accession>
<gene>
    <name evidence="3" type="ORF">FE251_14570</name>
</gene>
<proteinExistence type="predicted"/>
<keyword evidence="4" id="KW-1185">Reference proteome</keyword>
<protein>
    <submittedName>
        <fullName evidence="3">Pyridoxamine 5'-phosphate oxidase family protein</fullName>
    </submittedName>
</protein>
<dbReference type="PANTHER" id="PTHR35176">
    <property type="entry name" value="HEME OXYGENASE HI_0854-RELATED"/>
    <property type="match status" value="1"/>
</dbReference>
<evidence type="ECO:0000313" key="4">
    <source>
        <dbReference type="Proteomes" id="UP000313948"/>
    </source>
</evidence>
<dbReference type="PANTHER" id="PTHR35176:SF4">
    <property type="entry name" value="PYRIDOXAMINE 5'-PHOSPHATE OXIDASE-RELATED FMN-BINDING"/>
    <property type="match status" value="1"/>
</dbReference>
<reference evidence="3 4" key="1">
    <citation type="submission" date="2019-05" db="EMBL/GenBank/DDBJ databases">
        <title>Georgenia *** sp. nov., and Georgenia *** sp. nov., isolated from the intestinal contents of plateau pika (Ochotona curzoniae) in the Qinghai-Tibet plateau of China.</title>
        <authorList>
            <person name="Tian Z."/>
        </authorList>
    </citation>
    <scope>NUCLEOTIDE SEQUENCE [LARGE SCALE GENOMIC DNA]</scope>
    <source>
        <strain evidence="3 4">Z294</strain>
    </source>
</reference>
<dbReference type="SUPFAM" id="SSF50475">
    <property type="entry name" value="FMN-binding split barrel"/>
    <property type="match status" value="1"/>
</dbReference>
<dbReference type="Pfam" id="PF01243">
    <property type="entry name" value="PNPOx_N"/>
    <property type="match status" value="1"/>
</dbReference>
<name>A0ABX5VQD7_9MICO</name>